<protein>
    <submittedName>
        <fullName evidence="1">Uncharacterized protein</fullName>
    </submittedName>
</protein>
<reference evidence="1" key="1">
    <citation type="journal article" date="2020" name="Nature">
        <title>Giant virus diversity and host interactions through global metagenomics.</title>
        <authorList>
            <person name="Schulz F."/>
            <person name="Roux S."/>
            <person name="Paez-Espino D."/>
            <person name="Jungbluth S."/>
            <person name="Walsh D.A."/>
            <person name="Denef V.J."/>
            <person name="McMahon K.D."/>
            <person name="Konstantinidis K.T."/>
            <person name="Eloe-Fadrosh E.A."/>
            <person name="Kyrpides N.C."/>
            <person name="Woyke T."/>
        </authorList>
    </citation>
    <scope>NUCLEOTIDE SEQUENCE</scope>
    <source>
        <strain evidence="1">GVMAG-M-3300023179-150</strain>
    </source>
</reference>
<organism evidence="1">
    <name type="scientific">viral metagenome</name>
    <dbReference type="NCBI Taxonomy" id="1070528"/>
    <lineage>
        <taxon>unclassified sequences</taxon>
        <taxon>metagenomes</taxon>
        <taxon>organismal metagenomes</taxon>
    </lineage>
</organism>
<proteinExistence type="predicted"/>
<accession>A0A6C0E6U9</accession>
<evidence type="ECO:0000313" key="1">
    <source>
        <dbReference type="EMBL" id="QHT24452.1"/>
    </source>
</evidence>
<name>A0A6C0E6U9_9ZZZZ</name>
<dbReference type="AlphaFoldDB" id="A0A6C0E6U9"/>
<sequence>MSLLDRFINFLNGRCCNNPCIYHNSTTGLKYCRTCRNGYIKTYECYFCHNHHAIKPTIYYEIRTPTEYVKCSYCRRQYLSSLLKIHKTKVDKITLEPVRPVKKIKPINYSACENYSCDW</sequence>
<dbReference type="EMBL" id="MN739745">
    <property type="protein sequence ID" value="QHT24452.1"/>
    <property type="molecule type" value="Genomic_DNA"/>
</dbReference>